<proteinExistence type="inferred from homology"/>
<keyword evidence="2" id="KW-0472">Membrane</keyword>
<keyword evidence="2" id="KW-0812">Transmembrane</keyword>
<keyword evidence="1" id="KW-0732">Signal</keyword>
<dbReference type="Proteomes" id="UP000254280">
    <property type="component" value="Unassembled WGS sequence"/>
</dbReference>
<dbReference type="GO" id="GO:0044718">
    <property type="term" value="P:siderophore transmembrane transport"/>
    <property type="evidence" value="ECO:0007669"/>
    <property type="project" value="TreeGrafter"/>
</dbReference>
<dbReference type="OrthoDB" id="9766643at2"/>
<keyword evidence="5" id="KW-1185">Reference proteome</keyword>
<evidence type="ECO:0000256" key="1">
    <source>
        <dbReference type="ARBA" id="ARBA00022729"/>
    </source>
</evidence>
<dbReference type="Gene3D" id="2.170.130.10">
    <property type="entry name" value="TonB-dependent receptor, plug domain"/>
    <property type="match status" value="1"/>
</dbReference>
<dbReference type="PANTHER" id="PTHR30069:SF53">
    <property type="entry name" value="COLICIN I RECEPTOR-RELATED"/>
    <property type="match status" value="1"/>
</dbReference>
<keyword evidence="2" id="KW-1134">Transmembrane beta strand</keyword>
<dbReference type="Pfam" id="PF07715">
    <property type="entry name" value="Plug"/>
    <property type="match status" value="1"/>
</dbReference>
<organism evidence="4 5">
    <name type="scientific">[Pasteurella] mairii</name>
    <dbReference type="NCBI Taxonomy" id="757"/>
    <lineage>
        <taxon>Bacteria</taxon>
        <taxon>Pseudomonadati</taxon>
        <taxon>Pseudomonadota</taxon>
        <taxon>Gammaproteobacteria</taxon>
        <taxon>Pasteurellales</taxon>
        <taxon>Pasteurellaceae</taxon>
    </lineage>
</organism>
<evidence type="ECO:0000313" key="4">
    <source>
        <dbReference type="EMBL" id="SUB34131.1"/>
    </source>
</evidence>
<dbReference type="PANTHER" id="PTHR30069">
    <property type="entry name" value="TONB-DEPENDENT OUTER MEMBRANE RECEPTOR"/>
    <property type="match status" value="1"/>
</dbReference>
<keyword evidence="2" id="KW-0813">Transport</keyword>
<keyword evidence="4" id="KW-0675">Receptor</keyword>
<dbReference type="AlphaFoldDB" id="A0A379B6L3"/>
<dbReference type="GO" id="GO:0015344">
    <property type="term" value="F:siderophore uptake transmembrane transporter activity"/>
    <property type="evidence" value="ECO:0007669"/>
    <property type="project" value="TreeGrafter"/>
</dbReference>
<dbReference type="InterPro" id="IPR039426">
    <property type="entry name" value="TonB-dep_rcpt-like"/>
</dbReference>
<evidence type="ECO:0000256" key="2">
    <source>
        <dbReference type="PROSITE-ProRule" id="PRU01360"/>
    </source>
</evidence>
<dbReference type="GO" id="GO:0009279">
    <property type="term" value="C:cell outer membrane"/>
    <property type="evidence" value="ECO:0007669"/>
    <property type="project" value="UniProtKB-SubCell"/>
</dbReference>
<protein>
    <submittedName>
        <fullName evidence="4">TonB-dependent receptor</fullName>
    </submittedName>
</protein>
<comment type="subcellular location">
    <subcellularLocation>
        <location evidence="2">Cell outer membrane</location>
        <topology evidence="2">Multi-pass membrane protein</topology>
    </subcellularLocation>
</comment>
<feature type="domain" description="TonB-dependent receptor plug" evidence="3">
    <location>
        <begin position="23"/>
        <end position="138"/>
    </location>
</feature>
<dbReference type="EMBL" id="UGSS01000002">
    <property type="protein sequence ID" value="SUB34131.1"/>
    <property type="molecule type" value="Genomic_DNA"/>
</dbReference>
<accession>A0A379B6L3</accession>
<dbReference type="SUPFAM" id="SSF56935">
    <property type="entry name" value="Porins"/>
    <property type="match status" value="1"/>
</dbReference>
<comment type="similarity">
    <text evidence="2">Belongs to the TonB-dependent receptor family.</text>
</comment>
<reference evidence="4 5" key="1">
    <citation type="submission" date="2018-06" db="EMBL/GenBank/DDBJ databases">
        <authorList>
            <consortium name="Pathogen Informatics"/>
            <person name="Doyle S."/>
        </authorList>
    </citation>
    <scope>NUCLEOTIDE SEQUENCE [LARGE SCALE GENOMIC DNA]</scope>
    <source>
        <strain evidence="4 5">NCTC10699</strain>
    </source>
</reference>
<dbReference type="InterPro" id="IPR012910">
    <property type="entry name" value="Plug_dom"/>
</dbReference>
<evidence type="ECO:0000313" key="5">
    <source>
        <dbReference type="Proteomes" id="UP000254280"/>
    </source>
</evidence>
<dbReference type="PROSITE" id="PS52016">
    <property type="entry name" value="TONB_DEPENDENT_REC_3"/>
    <property type="match status" value="1"/>
</dbReference>
<name>A0A379B6L3_9PAST</name>
<keyword evidence="2" id="KW-0998">Cell outer membrane</keyword>
<sequence length="767" mass="88695">MQHFSLKLPEIVVYGDQNMDLTGITSISSDEMKKFPVANGNITDYLKSNPHVRYENSDQDGFQRGEIKPDNISINGADFNQTAFFIDNVNINNDLAVDSEVFDGSMQVVPGISHTQAYFFDSSLLSKIEVQDHNISASLSGFTGGAVVAKTKQYDGTDHVRLKYRTTNSHWANMYVDSVAKSILAQVRPEGDVAVLQPKYNKHFSSLSVEKGLTENIGLVLGLSRRTSRIMQNRLIGVPQTLDKQNHLRQSDNALLNLNWTPNLENRFEFGLRYSNYREKKYYATNLNNNIIDYHKAYGATLAWVHSFNSGIWTNTLAYDNFKDKRKANFAELKTVSVLNEDYEPLYDYEEGGHGNSQLMQKNWHISTEYAFNPFYWGSFKHSISLGAIYQGTTYHFNRPQDVRGQTISIIQGESPLILDDTIAKKGHLKTSYQNIASYIENLISWRNLELRSGVRLDRDDYLENNNIAPRFVLRYKPFENTSLEMGANRYYGRSFSSVKLTDKILKLNNDLTRKHQNFSHLKTPYANELSFGLTQNIGNWTLNANYIYRNNKARIILRRDLDAPRGEKRTVYANGGEYEVNTYTLQAQMREPYEWGSTQWRANLGFDWLKTKRANIDKSLNPQELVFLDNRLMTRKQMHQKVNSNAEDWILRLGLDMAIEKYQLTWSNKLYFKAPIKDYRSIEGEFSDEIQRYRTFDYGKHVQWDASIRWQPTLTGNHTIYAQLDVLNVLNQTRKIRSLGSGISMHSEYGIYTPGREFWLEVGYEF</sequence>
<gene>
    <name evidence="4" type="ORF">NCTC10699_01782</name>
</gene>
<dbReference type="InterPro" id="IPR037066">
    <property type="entry name" value="Plug_dom_sf"/>
</dbReference>
<evidence type="ECO:0000259" key="3">
    <source>
        <dbReference type="Pfam" id="PF07715"/>
    </source>
</evidence>